<reference evidence="3" key="1">
    <citation type="journal article" date="2019" name="Int. J. Syst. Evol. Microbiol.">
        <title>The Global Catalogue of Microorganisms (GCM) 10K type strain sequencing project: providing services to taxonomists for standard genome sequencing and annotation.</title>
        <authorList>
            <consortium name="The Broad Institute Genomics Platform"/>
            <consortium name="The Broad Institute Genome Sequencing Center for Infectious Disease"/>
            <person name="Wu L."/>
            <person name="Ma J."/>
        </authorList>
    </citation>
    <scope>NUCLEOTIDE SEQUENCE [LARGE SCALE GENOMIC DNA]</scope>
    <source>
        <strain evidence="3">CECT 7956</strain>
    </source>
</reference>
<keyword evidence="3" id="KW-1185">Reference proteome</keyword>
<dbReference type="Proteomes" id="UP001595616">
    <property type="component" value="Unassembled WGS sequence"/>
</dbReference>
<keyword evidence="1" id="KW-0732">Signal</keyword>
<proteinExistence type="predicted"/>
<evidence type="ECO:0000313" key="3">
    <source>
        <dbReference type="Proteomes" id="UP001595616"/>
    </source>
</evidence>
<accession>A0ABV7YVG1</accession>
<gene>
    <name evidence="2" type="ORF">ACFOOI_09260</name>
</gene>
<protein>
    <recommendedName>
        <fullName evidence="4">DUF1735 domain-containing protein</fullName>
    </recommendedName>
</protein>
<dbReference type="EMBL" id="JBHRYQ010000001">
    <property type="protein sequence ID" value="MFC3810842.1"/>
    <property type="molecule type" value="Genomic_DNA"/>
</dbReference>
<feature type="chain" id="PRO_5045219726" description="DUF1735 domain-containing protein" evidence="1">
    <location>
        <begin position="29"/>
        <end position="163"/>
    </location>
</feature>
<evidence type="ECO:0000256" key="1">
    <source>
        <dbReference type="SAM" id="SignalP"/>
    </source>
</evidence>
<evidence type="ECO:0000313" key="2">
    <source>
        <dbReference type="EMBL" id="MFC3810842.1"/>
    </source>
</evidence>
<sequence>MNLIKIKKYTLHLVLLAGVALSQMSCYTQDEVVPGLLTSMGRTANIALMWTGPVRTTATSQPPTTVTVNPGATVAVTIEYISEEPIKEFNLYSRPGTTGTFVPLTKVANEVAKPTYNADLRNMVAVFNVTAPSTAKATLQIAGDITTSNGLISNQKIITIRTN</sequence>
<feature type="signal peptide" evidence="1">
    <location>
        <begin position="1"/>
        <end position="28"/>
    </location>
</feature>
<organism evidence="2 3">
    <name type="scientific">Lacihabitans lacunae</name>
    <dbReference type="NCBI Taxonomy" id="1028214"/>
    <lineage>
        <taxon>Bacteria</taxon>
        <taxon>Pseudomonadati</taxon>
        <taxon>Bacteroidota</taxon>
        <taxon>Cytophagia</taxon>
        <taxon>Cytophagales</taxon>
        <taxon>Leadbetterellaceae</taxon>
        <taxon>Lacihabitans</taxon>
    </lineage>
</organism>
<name>A0ABV7YVG1_9BACT</name>
<dbReference type="RefSeq" id="WP_379837303.1">
    <property type="nucleotide sequence ID" value="NZ_JBHRYQ010000001.1"/>
</dbReference>
<evidence type="ECO:0008006" key="4">
    <source>
        <dbReference type="Google" id="ProtNLM"/>
    </source>
</evidence>
<comment type="caution">
    <text evidence="2">The sequence shown here is derived from an EMBL/GenBank/DDBJ whole genome shotgun (WGS) entry which is preliminary data.</text>
</comment>